<dbReference type="AlphaFoldDB" id="A0A7J8W997"/>
<sequence>MEGDKGTVCVTEVIGFIVSWLIKSLLQEVTLFIQLLGLIQSVLTCDVSRKQKGP</sequence>
<keyword evidence="2" id="KW-1185">Reference proteome</keyword>
<dbReference type="Proteomes" id="UP000593573">
    <property type="component" value="Unassembled WGS sequence"/>
</dbReference>
<dbReference type="EMBL" id="JABFAB010241082">
    <property type="protein sequence ID" value="MBA0671493.1"/>
    <property type="molecule type" value="Genomic_DNA"/>
</dbReference>
<accession>A0A7J8W997</accession>
<evidence type="ECO:0000313" key="2">
    <source>
        <dbReference type="Proteomes" id="UP000593573"/>
    </source>
</evidence>
<proteinExistence type="predicted"/>
<comment type="caution">
    <text evidence="1">The sequence shown here is derived from an EMBL/GenBank/DDBJ whole genome shotgun (WGS) entry which is preliminary data.</text>
</comment>
<evidence type="ECO:0000313" key="1">
    <source>
        <dbReference type="EMBL" id="MBA0671493.1"/>
    </source>
</evidence>
<name>A0A7J8W997_9ROSI</name>
<gene>
    <name evidence="1" type="ORF">Goklo_024593</name>
</gene>
<protein>
    <submittedName>
        <fullName evidence="1">Uncharacterized protein</fullName>
    </submittedName>
</protein>
<organism evidence="1 2">
    <name type="scientific">Gossypium klotzschianum</name>
    <dbReference type="NCBI Taxonomy" id="34286"/>
    <lineage>
        <taxon>Eukaryota</taxon>
        <taxon>Viridiplantae</taxon>
        <taxon>Streptophyta</taxon>
        <taxon>Embryophyta</taxon>
        <taxon>Tracheophyta</taxon>
        <taxon>Spermatophyta</taxon>
        <taxon>Magnoliopsida</taxon>
        <taxon>eudicotyledons</taxon>
        <taxon>Gunneridae</taxon>
        <taxon>Pentapetalae</taxon>
        <taxon>rosids</taxon>
        <taxon>malvids</taxon>
        <taxon>Malvales</taxon>
        <taxon>Malvaceae</taxon>
        <taxon>Malvoideae</taxon>
        <taxon>Gossypium</taxon>
    </lineage>
</organism>
<reference evidence="1 2" key="1">
    <citation type="journal article" date="2019" name="Genome Biol. Evol.">
        <title>Insights into the evolution of the New World diploid cottons (Gossypium, subgenus Houzingenia) based on genome sequencing.</title>
        <authorList>
            <person name="Grover C.E."/>
            <person name="Arick M.A. 2nd"/>
            <person name="Thrash A."/>
            <person name="Conover J.L."/>
            <person name="Sanders W.S."/>
            <person name="Peterson D.G."/>
            <person name="Frelichowski J.E."/>
            <person name="Scheffler J.A."/>
            <person name="Scheffler B.E."/>
            <person name="Wendel J.F."/>
        </authorList>
    </citation>
    <scope>NUCLEOTIDE SEQUENCE [LARGE SCALE GENOMIC DNA]</scope>
    <source>
        <strain evidence="1">57</strain>
        <tissue evidence="1">Leaf</tissue>
    </source>
</reference>